<evidence type="ECO:0000256" key="1">
    <source>
        <dbReference type="SAM" id="Coils"/>
    </source>
</evidence>
<keyword evidence="1" id="KW-0175">Coiled coil</keyword>
<dbReference type="AlphaFoldDB" id="A0A8H8CRF6"/>
<proteinExistence type="predicted"/>
<evidence type="ECO:0000256" key="2">
    <source>
        <dbReference type="SAM" id="MobiDB-lite"/>
    </source>
</evidence>
<feature type="region of interest" description="Disordered" evidence="2">
    <location>
        <begin position="392"/>
        <end position="427"/>
    </location>
</feature>
<name>A0A8H8CRF6_PSICU</name>
<accession>A0A8H8CRF6</accession>
<organism evidence="3">
    <name type="scientific">Psilocybe cubensis</name>
    <name type="common">Psychedelic mushroom</name>
    <name type="synonym">Stropharia cubensis</name>
    <dbReference type="NCBI Taxonomy" id="181762"/>
    <lineage>
        <taxon>Eukaryota</taxon>
        <taxon>Fungi</taxon>
        <taxon>Dikarya</taxon>
        <taxon>Basidiomycota</taxon>
        <taxon>Agaricomycotina</taxon>
        <taxon>Agaricomycetes</taxon>
        <taxon>Agaricomycetidae</taxon>
        <taxon>Agaricales</taxon>
        <taxon>Agaricineae</taxon>
        <taxon>Strophariaceae</taxon>
        <taxon>Psilocybe</taxon>
    </lineage>
</organism>
<dbReference type="OrthoDB" id="2649166at2759"/>
<dbReference type="EMBL" id="JAFIQS010000001">
    <property type="protein sequence ID" value="KAG5174094.1"/>
    <property type="molecule type" value="Genomic_DNA"/>
</dbReference>
<feature type="coiled-coil region" evidence="1">
    <location>
        <begin position="38"/>
        <end position="65"/>
    </location>
</feature>
<reference evidence="3" key="1">
    <citation type="submission" date="2021-02" db="EMBL/GenBank/DDBJ databases">
        <title>Psilocybe cubensis genome.</title>
        <authorList>
            <person name="Mckernan K.J."/>
            <person name="Crawford S."/>
            <person name="Trippe A."/>
            <person name="Kane L.T."/>
            <person name="Mclaughlin S."/>
        </authorList>
    </citation>
    <scope>NUCLEOTIDE SEQUENCE [LARGE SCALE GENOMIC DNA]</scope>
    <source>
        <strain evidence="3">MGC-MH-2018</strain>
    </source>
</reference>
<feature type="region of interest" description="Disordered" evidence="2">
    <location>
        <begin position="1"/>
        <end position="38"/>
    </location>
</feature>
<gene>
    <name evidence="3" type="ORF">JR316_000752</name>
</gene>
<comment type="caution">
    <text evidence="3">The sequence shown here is derived from an EMBL/GenBank/DDBJ whole genome shotgun (WGS) entry which is preliminary data.</text>
</comment>
<evidence type="ECO:0000313" key="3">
    <source>
        <dbReference type="EMBL" id="KAG5174094.1"/>
    </source>
</evidence>
<sequence>MNSENLESPMAESYSRTEFSTSDLAVNDQEHGDTQRSLQQASMALEMAYDRIRQVRRNLRELSDSLPSTESIPRFSGRNFNEIEPGHDALLLAGGSSQSGNELSMEQHPSTNHILPQIPPVANHSDVDPPTSGDVQDANVQEGLLDLNDSIYLQPFSTPNTLHTHSRRELSNDMQFLSRRWIDYDAGTTLRGLRVAAREARGHQTRLHNADSAEINNIRRDAPHPAVESFTGTSHRVERHGHLTGIFDTLGGRVVNHPSSPVAPPNWRSSDRRWRMRPEVRVSDRSLQDRTADRFHTVLNPPHSNGPRNVLRLPVGTESRPMDSPLTNGQDRRILERTQSDARDSFIDWSDEHFLSTLFFGQEGDSEQSHESQRITSQSTPLETIRITQTTNPAVNPPERSFPRRGWARLDADGNEISPDEEEELERSRTAYRIQALQRSRMNPLQDNVDNDHIGPIGQNHMNQRSVYGSVLDSTMRIQGGNLRARNSQGGDMAPLYIDPLPMPLVSMNSTKTEGIRPDIFVPKHACLAGR</sequence>
<protein>
    <submittedName>
        <fullName evidence="3">Uncharacterized protein</fullName>
    </submittedName>
</protein>
<feature type="compositionally biased region" description="Polar residues" evidence="2">
    <location>
        <begin position="14"/>
        <end position="24"/>
    </location>
</feature>